<keyword evidence="2" id="KW-0808">Transferase</keyword>
<name>A0A4S3KC43_9GAMM</name>
<sequence>MTSPLPPDPVAAAAQLDDQAIHVWHLDYRRGPGRRPLLRLLAMYLGVDAGELSLVEDAHGRPRLDRRHGQVLDFNWSHSGEHALVAIARGIAPGIDIERRRARPRALVLARRFFDEAEAAALAALPEGARDEAFLALWTAKEAVLKAHGRGIGYGLQRLRVAVPPQRLQLLHFENEDIAAWQLQPLDVAPGLIAALAWRGAPREVHSATVPAGMLADTA</sequence>
<dbReference type="GO" id="GO:0000287">
    <property type="term" value="F:magnesium ion binding"/>
    <property type="evidence" value="ECO:0007669"/>
    <property type="project" value="InterPro"/>
</dbReference>
<dbReference type="InterPro" id="IPR037143">
    <property type="entry name" value="4-PPantetheinyl_Trfase_dom_sf"/>
</dbReference>
<dbReference type="OrthoDB" id="9808281at2"/>
<reference evidence="4 5" key="1">
    <citation type="submission" date="2017-02" db="EMBL/GenBank/DDBJ databases">
        <title>Whole genome sequencing of Rhodanobacter lindaniclasticus DSM 17932.</title>
        <authorList>
            <person name="Kumar S."/>
            <person name="Patil P."/>
            <person name="Patil P.B."/>
        </authorList>
    </citation>
    <scope>NUCLEOTIDE SEQUENCE [LARGE SCALE GENOMIC DNA]</scope>
    <source>
        <strain evidence="4 5">DSM 17932</strain>
    </source>
</reference>
<dbReference type="Proteomes" id="UP000306317">
    <property type="component" value="Unassembled WGS sequence"/>
</dbReference>
<dbReference type="GO" id="GO:0019878">
    <property type="term" value="P:lysine biosynthetic process via aminoadipic acid"/>
    <property type="evidence" value="ECO:0007669"/>
    <property type="project" value="TreeGrafter"/>
</dbReference>
<dbReference type="GO" id="GO:0008897">
    <property type="term" value="F:holo-[acyl-carrier-protein] synthase activity"/>
    <property type="evidence" value="ECO:0007669"/>
    <property type="project" value="InterPro"/>
</dbReference>
<dbReference type="InterPro" id="IPR008278">
    <property type="entry name" value="4-PPantetheinyl_Trfase_dom"/>
</dbReference>
<dbReference type="AlphaFoldDB" id="A0A4S3KC43"/>
<feature type="domain" description="4'-phosphopantetheinyl transferase" evidence="3">
    <location>
        <begin position="94"/>
        <end position="187"/>
    </location>
</feature>
<dbReference type="Gene3D" id="3.90.470.20">
    <property type="entry name" value="4'-phosphopantetheinyl transferase domain"/>
    <property type="match status" value="2"/>
</dbReference>
<keyword evidence="5" id="KW-1185">Reference proteome</keyword>
<comment type="similarity">
    <text evidence="1">Belongs to the P-Pant transferase superfamily. Gsp/Sfp/HetI/AcpT family.</text>
</comment>
<proteinExistence type="inferred from homology"/>
<dbReference type="SUPFAM" id="SSF56214">
    <property type="entry name" value="4'-phosphopantetheinyl transferase"/>
    <property type="match status" value="2"/>
</dbReference>
<protein>
    <recommendedName>
        <fullName evidence="3">4'-phosphopantetheinyl transferase domain-containing protein</fullName>
    </recommendedName>
</protein>
<gene>
    <name evidence="4" type="ORF">B1991_15180</name>
</gene>
<accession>A0A4S3KC43</accession>
<dbReference type="EMBL" id="MWIO01000049">
    <property type="protein sequence ID" value="THD05976.1"/>
    <property type="molecule type" value="Genomic_DNA"/>
</dbReference>
<dbReference type="Pfam" id="PF01648">
    <property type="entry name" value="ACPS"/>
    <property type="match status" value="1"/>
</dbReference>
<evidence type="ECO:0000259" key="3">
    <source>
        <dbReference type="Pfam" id="PF01648"/>
    </source>
</evidence>
<evidence type="ECO:0000256" key="1">
    <source>
        <dbReference type="ARBA" id="ARBA00010990"/>
    </source>
</evidence>
<dbReference type="PANTHER" id="PTHR12215:SF10">
    <property type="entry name" value="L-AMINOADIPATE-SEMIALDEHYDE DEHYDROGENASE-PHOSPHOPANTETHEINYL TRANSFERASE"/>
    <property type="match status" value="1"/>
</dbReference>
<evidence type="ECO:0000313" key="4">
    <source>
        <dbReference type="EMBL" id="THD05976.1"/>
    </source>
</evidence>
<organism evidence="4 5">
    <name type="scientific">Rhodanobacter lindaniclasticus</name>
    <dbReference type="NCBI Taxonomy" id="75310"/>
    <lineage>
        <taxon>Bacteria</taxon>
        <taxon>Pseudomonadati</taxon>
        <taxon>Pseudomonadota</taxon>
        <taxon>Gammaproteobacteria</taxon>
        <taxon>Lysobacterales</taxon>
        <taxon>Rhodanobacteraceae</taxon>
        <taxon>Rhodanobacter</taxon>
    </lineage>
</organism>
<dbReference type="PANTHER" id="PTHR12215">
    <property type="entry name" value="PHOSPHOPANTETHEINE TRANSFERASE"/>
    <property type="match status" value="1"/>
</dbReference>
<dbReference type="GO" id="GO:0005829">
    <property type="term" value="C:cytosol"/>
    <property type="evidence" value="ECO:0007669"/>
    <property type="project" value="TreeGrafter"/>
</dbReference>
<dbReference type="InterPro" id="IPR050559">
    <property type="entry name" value="P-Pant_transferase_sf"/>
</dbReference>
<comment type="caution">
    <text evidence="4">The sequence shown here is derived from an EMBL/GenBank/DDBJ whole genome shotgun (WGS) entry which is preliminary data.</text>
</comment>
<evidence type="ECO:0000256" key="2">
    <source>
        <dbReference type="ARBA" id="ARBA00022679"/>
    </source>
</evidence>
<evidence type="ECO:0000313" key="5">
    <source>
        <dbReference type="Proteomes" id="UP000306317"/>
    </source>
</evidence>